<sequence length="78" mass="8849">MTVTNTKGVFYLNKYLETLCKMMQKQYRLQSDFARENAFIIAEAASRGHISSVLSGTATNSWYVTAKGFKLLKKEGYV</sequence>
<proteinExistence type="predicted"/>
<dbReference type="EMBL" id="BK015697">
    <property type="protein sequence ID" value="DAE20562.1"/>
    <property type="molecule type" value="Genomic_DNA"/>
</dbReference>
<name>A0A8S5QNJ0_9CAUD</name>
<reference evidence="1" key="1">
    <citation type="journal article" date="2021" name="Proc. Natl. Acad. Sci. U.S.A.">
        <title>A Catalog of Tens of Thousands of Viruses from Human Metagenomes Reveals Hidden Associations with Chronic Diseases.</title>
        <authorList>
            <person name="Tisza M.J."/>
            <person name="Buck C.B."/>
        </authorList>
    </citation>
    <scope>NUCLEOTIDE SEQUENCE</scope>
    <source>
        <strain evidence="1">CtSH72</strain>
    </source>
</reference>
<evidence type="ECO:0000313" key="1">
    <source>
        <dbReference type="EMBL" id="DAE20562.1"/>
    </source>
</evidence>
<protein>
    <submittedName>
        <fullName evidence="1">Fusion protein 5.5/5.7 effector, anti-sigma effector, transcription</fullName>
    </submittedName>
</protein>
<accession>A0A8S5QNJ0</accession>
<organism evidence="1">
    <name type="scientific">Caudovirales sp. ctSH72</name>
    <dbReference type="NCBI Taxonomy" id="2826773"/>
    <lineage>
        <taxon>Viruses</taxon>
        <taxon>Duplodnaviria</taxon>
        <taxon>Heunggongvirae</taxon>
        <taxon>Uroviricota</taxon>
        <taxon>Caudoviricetes</taxon>
    </lineage>
</organism>